<dbReference type="AlphaFoldDB" id="A0A6J7URB2"/>
<evidence type="ECO:0000313" key="1">
    <source>
        <dbReference type="EMBL" id="CAB5068493.1"/>
    </source>
</evidence>
<dbReference type="EMBL" id="CAFBQU010000109">
    <property type="protein sequence ID" value="CAB5068493.1"/>
    <property type="molecule type" value="Genomic_DNA"/>
</dbReference>
<proteinExistence type="predicted"/>
<reference evidence="1" key="1">
    <citation type="submission" date="2020-05" db="EMBL/GenBank/DDBJ databases">
        <authorList>
            <person name="Chiriac C."/>
            <person name="Salcher M."/>
            <person name="Ghai R."/>
            <person name="Kavagutti S V."/>
        </authorList>
    </citation>
    <scope>NUCLEOTIDE SEQUENCE</scope>
</reference>
<organism evidence="1">
    <name type="scientific">freshwater metagenome</name>
    <dbReference type="NCBI Taxonomy" id="449393"/>
    <lineage>
        <taxon>unclassified sequences</taxon>
        <taxon>metagenomes</taxon>
        <taxon>ecological metagenomes</taxon>
    </lineage>
</organism>
<accession>A0A6J7URB2</accession>
<name>A0A6J7URB2_9ZZZZ</name>
<gene>
    <name evidence="1" type="ORF">UFOPK4347_01824</name>
</gene>
<protein>
    <submittedName>
        <fullName evidence="1">Unannotated protein</fullName>
    </submittedName>
</protein>
<sequence>MWLRNDMFFTCCTMHHHELAQVLHTSNPLATGRHSNTEARGCDWRLSVDTTGTSCTTCGFPQPSGFRCVHNPTAIGKPLKTSAAKTTGHTRRRLEQPCLFSAPRHVASVYFTFSLLTYPKHQHFALGAHLRLREVSGIETALKGNGGYFHGH</sequence>